<keyword evidence="7" id="KW-1185">Reference proteome</keyword>
<evidence type="ECO:0000313" key="6">
    <source>
        <dbReference type="EMBL" id="KAK8965535.1"/>
    </source>
</evidence>
<dbReference type="PANTHER" id="PTHR34359:SF5">
    <property type="entry name" value="CLAVATA3_ESR (CLE)-RELATED PROTEIN 9"/>
    <property type="match status" value="1"/>
</dbReference>
<feature type="chain" id="PRO_5045359219" evidence="5">
    <location>
        <begin position="27"/>
        <end position="110"/>
    </location>
</feature>
<gene>
    <name evidence="6" type="primary">CLE12</name>
    <name evidence="6" type="ORF">KSP40_PGU003389</name>
</gene>
<feature type="signal peptide" evidence="5">
    <location>
        <begin position="1"/>
        <end position="26"/>
    </location>
</feature>
<dbReference type="InterPro" id="IPR039618">
    <property type="entry name" value="CLE9-13"/>
</dbReference>
<evidence type="ECO:0000256" key="2">
    <source>
        <dbReference type="ARBA" id="ARBA00022473"/>
    </source>
</evidence>
<name>A0ABR2MN92_9ASPA</name>
<dbReference type="PANTHER" id="PTHR34359">
    <property type="entry name" value="CLAVATA3/ESR (CLE)-RELATED PROTEIN 10"/>
    <property type="match status" value="1"/>
</dbReference>
<comment type="similarity">
    <text evidence="1">Belongs to the CLV3/ESR signal peptide family.</text>
</comment>
<sequence>MALMSRHNITALLLFLTLLLPIPGWTQISRPEASALPTANPSRKLLSTQAHHNHHSRRSHYHRHSRSAPSSADFNPNVTVGAGVDDGNEIDPRYGVEKRFVPCGPNPLHH</sequence>
<evidence type="ECO:0000256" key="3">
    <source>
        <dbReference type="ARBA" id="ARBA00022782"/>
    </source>
</evidence>
<keyword evidence="5" id="KW-0732">Signal</keyword>
<dbReference type="Proteomes" id="UP001412067">
    <property type="component" value="Unassembled WGS sequence"/>
</dbReference>
<keyword evidence="3" id="KW-0221">Differentiation</keyword>
<protein>
    <submittedName>
        <fullName evidence="6">CLAVATA3/ESR (CLE)-related protein 12</fullName>
    </submittedName>
</protein>
<feature type="region of interest" description="Disordered" evidence="4">
    <location>
        <begin position="33"/>
        <end position="91"/>
    </location>
</feature>
<keyword evidence="2" id="KW-0217">Developmental protein</keyword>
<comment type="caution">
    <text evidence="6">The sequence shown here is derived from an EMBL/GenBank/DDBJ whole genome shotgun (WGS) entry which is preliminary data.</text>
</comment>
<evidence type="ECO:0000256" key="5">
    <source>
        <dbReference type="SAM" id="SignalP"/>
    </source>
</evidence>
<evidence type="ECO:0000256" key="4">
    <source>
        <dbReference type="SAM" id="MobiDB-lite"/>
    </source>
</evidence>
<accession>A0ABR2MN92</accession>
<feature type="compositionally biased region" description="Polar residues" evidence="4">
    <location>
        <begin position="37"/>
        <end position="49"/>
    </location>
</feature>
<proteinExistence type="inferred from homology"/>
<organism evidence="6 7">
    <name type="scientific">Platanthera guangdongensis</name>
    <dbReference type="NCBI Taxonomy" id="2320717"/>
    <lineage>
        <taxon>Eukaryota</taxon>
        <taxon>Viridiplantae</taxon>
        <taxon>Streptophyta</taxon>
        <taxon>Embryophyta</taxon>
        <taxon>Tracheophyta</taxon>
        <taxon>Spermatophyta</taxon>
        <taxon>Magnoliopsida</taxon>
        <taxon>Liliopsida</taxon>
        <taxon>Asparagales</taxon>
        <taxon>Orchidaceae</taxon>
        <taxon>Orchidoideae</taxon>
        <taxon>Orchideae</taxon>
        <taxon>Orchidinae</taxon>
        <taxon>Platanthera</taxon>
    </lineage>
</organism>
<dbReference type="EMBL" id="JBBWWR010000006">
    <property type="protein sequence ID" value="KAK8965535.1"/>
    <property type="molecule type" value="Genomic_DNA"/>
</dbReference>
<evidence type="ECO:0000313" key="7">
    <source>
        <dbReference type="Proteomes" id="UP001412067"/>
    </source>
</evidence>
<feature type="compositionally biased region" description="Basic residues" evidence="4">
    <location>
        <begin position="51"/>
        <end position="66"/>
    </location>
</feature>
<reference evidence="6 7" key="1">
    <citation type="journal article" date="2022" name="Nat. Plants">
        <title>Genomes of leafy and leafless Platanthera orchids illuminate the evolution of mycoheterotrophy.</title>
        <authorList>
            <person name="Li M.H."/>
            <person name="Liu K.W."/>
            <person name="Li Z."/>
            <person name="Lu H.C."/>
            <person name="Ye Q.L."/>
            <person name="Zhang D."/>
            <person name="Wang J.Y."/>
            <person name="Li Y.F."/>
            <person name="Zhong Z.M."/>
            <person name="Liu X."/>
            <person name="Yu X."/>
            <person name="Liu D.K."/>
            <person name="Tu X.D."/>
            <person name="Liu B."/>
            <person name="Hao Y."/>
            <person name="Liao X.Y."/>
            <person name="Jiang Y.T."/>
            <person name="Sun W.H."/>
            <person name="Chen J."/>
            <person name="Chen Y.Q."/>
            <person name="Ai Y."/>
            <person name="Zhai J.W."/>
            <person name="Wu S.S."/>
            <person name="Zhou Z."/>
            <person name="Hsiao Y.Y."/>
            <person name="Wu W.L."/>
            <person name="Chen Y.Y."/>
            <person name="Lin Y.F."/>
            <person name="Hsu J.L."/>
            <person name="Li C.Y."/>
            <person name="Wang Z.W."/>
            <person name="Zhao X."/>
            <person name="Zhong W.Y."/>
            <person name="Ma X.K."/>
            <person name="Ma L."/>
            <person name="Huang J."/>
            <person name="Chen G.Z."/>
            <person name="Huang M.Z."/>
            <person name="Huang L."/>
            <person name="Peng D.H."/>
            <person name="Luo Y.B."/>
            <person name="Zou S.Q."/>
            <person name="Chen S.P."/>
            <person name="Lan S."/>
            <person name="Tsai W.C."/>
            <person name="Van de Peer Y."/>
            <person name="Liu Z.J."/>
        </authorList>
    </citation>
    <scope>NUCLEOTIDE SEQUENCE [LARGE SCALE GENOMIC DNA]</scope>
    <source>
        <strain evidence="6">Lor288</strain>
    </source>
</reference>
<evidence type="ECO:0000256" key="1">
    <source>
        <dbReference type="ARBA" id="ARBA00005416"/>
    </source>
</evidence>